<dbReference type="InterPro" id="IPR018958">
    <property type="entry name" value="Knr4/Smi1-like_dom"/>
</dbReference>
<dbReference type="InterPro" id="IPR051873">
    <property type="entry name" value="KNR4/SMI1_regulator"/>
</dbReference>
<dbReference type="InterPro" id="IPR037883">
    <property type="entry name" value="Knr4/Smi1-like_sf"/>
</dbReference>
<evidence type="ECO:0000313" key="4">
    <source>
        <dbReference type="EMBL" id="RCK57816.1"/>
    </source>
</evidence>
<dbReference type="PIRSF" id="PIRSF017023">
    <property type="entry name" value="KNR4"/>
    <property type="match status" value="1"/>
</dbReference>
<dbReference type="EMBL" id="QLNQ01000028">
    <property type="protein sequence ID" value="RCK57816.1"/>
    <property type="molecule type" value="Genomic_DNA"/>
</dbReference>
<evidence type="ECO:0000256" key="1">
    <source>
        <dbReference type="ARBA" id="ARBA00005303"/>
    </source>
</evidence>
<keyword evidence="5" id="KW-1185">Reference proteome</keyword>
<dbReference type="GO" id="GO:0070880">
    <property type="term" value="P:fungal-type cell wall beta-glucan biosynthetic process"/>
    <property type="evidence" value="ECO:0007669"/>
    <property type="project" value="TreeGrafter"/>
</dbReference>
<accession>A0A367XW20</accession>
<dbReference type="SUPFAM" id="SSF160631">
    <property type="entry name" value="SMI1/KNR4-like"/>
    <property type="match status" value="1"/>
</dbReference>
<dbReference type="Pfam" id="PF09346">
    <property type="entry name" value="SMI1_KNR4"/>
    <property type="match status" value="2"/>
</dbReference>
<comment type="caution">
    <text evidence="4">The sequence shown here is derived from an EMBL/GenBank/DDBJ whole genome shotgun (WGS) entry which is preliminary data.</text>
</comment>
<dbReference type="SMART" id="SM00860">
    <property type="entry name" value="SMI1_KNR4"/>
    <property type="match status" value="1"/>
</dbReference>
<protein>
    <submittedName>
        <fullName evidence="4">KNR4/SMI1 1</fullName>
    </submittedName>
</protein>
<name>A0A367XW20_9ASCO</name>
<sequence length="483" mass="54658">MKFGQKLQEFIYLLSTSDKYSEFDSRKSFNRINKPDSQNLLGHHHNNSSLELVSNINEDSNNLKGVHEVNLAWRHIKNWLTKYSSDINNSLQSKCTDADLQDFQKDLNIKLPNCVIQYFKLVDGQYSDFESSGLIFGLKLMSLDEITIAADNWRKVAAYLNQQLRENFQSEIAKLPTSHSSTNQYTKKLSGVSGASGSTSGGSIHRNFSSEGSSRRTSFDLSVASLSTLETTASNRQANTMPKQRSIPPNTIHETLAHPMWIPLVTDEVGNYIGIDLSPATEGNYGQVILFGRDFDFKYKVADSWGDFLLIFANDLELGNWDIKENVKNNDGDLFIGNEGELVFVDKHNGGLEIPYLEMLKRRSMKKWLDSLENSSDPNVQQLLDELKGNEVSILTLNSKRFQSIDAFINDNLALIDGMKGIPKETKKQETRPHQQPQPQPHQKPAQRAHVKSPLSNEVTEEMLDEEPLDQEIDKTLEDIDLK</sequence>
<dbReference type="InterPro" id="IPR009203">
    <property type="entry name" value="Knr4/Smi1"/>
</dbReference>
<dbReference type="AlphaFoldDB" id="A0A367XW20"/>
<dbReference type="PANTHER" id="PTHR47432:SF1">
    <property type="entry name" value="CELL WALL ASSEMBLY REGULATOR SMI1"/>
    <property type="match status" value="1"/>
</dbReference>
<feature type="domain" description="Knr4/Smi1-like" evidence="3">
    <location>
        <begin position="94"/>
        <end position="311"/>
    </location>
</feature>
<reference evidence="4 5" key="1">
    <citation type="submission" date="2018-06" db="EMBL/GenBank/DDBJ databases">
        <title>Whole genome sequencing of Candida tropicalis (genome annotated by CSBL at Korea University).</title>
        <authorList>
            <person name="Ahn J."/>
        </authorList>
    </citation>
    <scope>NUCLEOTIDE SEQUENCE [LARGE SCALE GENOMIC DNA]</scope>
    <source>
        <strain evidence="4 5">ATCC 20962</strain>
    </source>
</reference>
<feature type="compositionally biased region" description="Basic and acidic residues" evidence="2">
    <location>
        <begin position="472"/>
        <end position="483"/>
    </location>
</feature>
<dbReference type="OrthoDB" id="2305498at2759"/>
<dbReference type="STRING" id="5486.A0A367XW20"/>
<feature type="region of interest" description="Disordered" evidence="2">
    <location>
        <begin position="179"/>
        <end position="214"/>
    </location>
</feature>
<proteinExistence type="inferred from homology"/>
<feature type="region of interest" description="Disordered" evidence="2">
    <location>
        <begin position="426"/>
        <end position="483"/>
    </location>
</feature>
<comment type="similarity">
    <text evidence="1">Belongs to the KNR4/SMI1 family.</text>
</comment>
<evidence type="ECO:0000313" key="5">
    <source>
        <dbReference type="Proteomes" id="UP000253472"/>
    </source>
</evidence>
<organism evidence="4 5">
    <name type="scientific">Candida viswanathii</name>
    <dbReference type="NCBI Taxonomy" id="5486"/>
    <lineage>
        <taxon>Eukaryota</taxon>
        <taxon>Fungi</taxon>
        <taxon>Dikarya</taxon>
        <taxon>Ascomycota</taxon>
        <taxon>Saccharomycotina</taxon>
        <taxon>Pichiomycetes</taxon>
        <taxon>Debaryomycetaceae</taxon>
        <taxon>Candida/Lodderomyces clade</taxon>
        <taxon>Candida</taxon>
    </lineage>
</organism>
<evidence type="ECO:0000256" key="2">
    <source>
        <dbReference type="SAM" id="MobiDB-lite"/>
    </source>
</evidence>
<dbReference type="PANTHER" id="PTHR47432">
    <property type="entry name" value="CELL WALL ASSEMBLY REGULATOR SMI1"/>
    <property type="match status" value="1"/>
</dbReference>
<feature type="compositionally biased region" description="Acidic residues" evidence="2">
    <location>
        <begin position="459"/>
        <end position="471"/>
    </location>
</feature>
<dbReference type="GO" id="GO:0043332">
    <property type="term" value="C:mating projection tip"/>
    <property type="evidence" value="ECO:0007669"/>
    <property type="project" value="TreeGrafter"/>
</dbReference>
<gene>
    <name evidence="4" type="ORF">Cantr_06328</name>
</gene>
<evidence type="ECO:0000259" key="3">
    <source>
        <dbReference type="SMART" id="SM00860"/>
    </source>
</evidence>
<dbReference type="Proteomes" id="UP000253472">
    <property type="component" value="Unassembled WGS sequence"/>
</dbReference>
<feature type="compositionally biased region" description="Low complexity" evidence="2">
    <location>
        <begin position="190"/>
        <end position="203"/>
    </location>
</feature>